<dbReference type="Gene3D" id="4.10.1070.10">
    <property type="entry name" value="receptor-binding domain of the bacteriophage t4 short tail fibre, domain 2"/>
    <property type="match status" value="1"/>
</dbReference>
<dbReference type="Pfam" id="PF14928">
    <property type="entry name" value="S_tail_recep_bd"/>
    <property type="match status" value="1"/>
</dbReference>
<dbReference type="GO" id="GO:0098024">
    <property type="term" value="C:virus tail, fiber"/>
    <property type="evidence" value="ECO:0007669"/>
    <property type="project" value="InterPro"/>
</dbReference>
<dbReference type="SUPFAM" id="SSF88874">
    <property type="entry name" value="Receptor-binding domain of short tail fibre protein gp12"/>
    <property type="match status" value="1"/>
</dbReference>
<dbReference type="InterPro" id="IPR027448">
    <property type="entry name" value="Short_tail_fibre_C"/>
</dbReference>
<organism evidence="3 4">
    <name type="scientific">Escherichia phage vB_EcoM_005</name>
    <dbReference type="NCBI Taxonomy" id="2500761"/>
    <lineage>
        <taxon>Viruses</taxon>
        <taxon>Duplodnaviria</taxon>
        <taxon>Heunggongvirae</taxon>
        <taxon>Uroviricota</taxon>
        <taxon>Caudoviricetes</taxon>
        <taxon>Pantevenvirales</taxon>
        <taxon>Straboviridae</taxon>
        <taxon>Tevenvirinae</taxon>
        <taxon>Dhakavirus</taxon>
        <taxon>Dhakavirus ecom005</taxon>
    </lineage>
</organism>
<dbReference type="SUPFAM" id="SSF69349">
    <property type="entry name" value="Phage fibre proteins"/>
    <property type="match status" value="1"/>
</dbReference>
<dbReference type="Gene3D" id="2.10.280.10">
    <property type="entry name" value="heat- and protease-stable fragment of the bacteriophage t4 short fibre, domain 1"/>
    <property type="match status" value="1"/>
</dbReference>
<proteinExistence type="predicted"/>
<evidence type="ECO:0000259" key="1">
    <source>
        <dbReference type="Pfam" id="PF09089"/>
    </source>
</evidence>
<protein>
    <submittedName>
        <fullName evidence="3">Short tail fibers protein</fullName>
    </submittedName>
</protein>
<dbReference type="InterPro" id="IPR044916">
    <property type="entry name" value="Short_tail_fibre_C_sf"/>
</dbReference>
<name>A0A3T0ILN0_9CAUD</name>
<gene>
    <name evidence="3" type="ORF">vBEcoM005_071</name>
</gene>
<dbReference type="InterPro" id="IPR015173">
    <property type="entry name" value="Phage_T4_Gp12"/>
</dbReference>
<reference evidence="3 4" key="1">
    <citation type="submission" date="2018-12" db="EMBL/GenBank/DDBJ databases">
        <title>Characterization of novel bacteriophages infecting Shigella spp. and E. coli O157: H7.</title>
        <authorList>
            <person name="Shahin K."/>
            <person name="Bao H."/>
            <person name="Wang R."/>
        </authorList>
    </citation>
    <scope>NUCLEOTIDE SEQUENCE [LARGE SCALE GENOMIC DNA]</scope>
</reference>
<feature type="domain" description="Bacteriophage T4 Gp12" evidence="1">
    <location>
        <begin position="251"/>
        <end position="309"/>
    </location>
</feature>
<feature type="domain" description="Short tail fibre protein C-terminal" evidence="2">
    <location>
        <begin position="385"/>
        <end position="413"/>
    </location>
</feature>
<evidence type="ECO:0000313" key="3">
    <source>
        <dbReference type="EMBL" id="AZV00958.1"/>
    </source>
</evidence>
<keyword evidence="4" id="KW-1185">Reference proteome</keyword>
<sequence>MSTNTLKHISDKSEFKSFDPTGSNFPPDITNVQEALATISLIGVTGNVPSATETSQGIIRLATTQEVMDGLDAYSAVTPATLKARLDIPTQATETYVGITRYATNAEAIAGTEPQAAIVATSLKAVMDYTFENRLSTENATGVIKISTTPAALAGTDDTTAMTPLKVSQAIGAATAALPVYSTATTTNEGLVRLATNAEVGNGNLSVGIAISPAGLATLTSTEERSGIIKLAGWDMVSNGTDHTAAVTPASLLARTGNTGRIGLVRLSTTVGQGDGNTALAYNANVISTSGGEIWGTLNVNGALRRNGVDVVTHDQLSDSVPVGTICRGWWGAIPDFRGLYPRGANMVGGYSEGEVNPHIAGNRGEDGKGKARLGNGVGSFPQSSVQAQALRYHKHAGGFGEHDNAGAFGNTATYTTLNSEGLIANETRPWTMSVLFIIKVE</sequence>
<dbReference type="Proteomes" id="UP000288494">
    <property type="component" value="Segment"/>
</dbReference>
<accession>A0A3T0ILN0</accession>
<dbReference type="GO" id="GO:0046872">
    <property type="term" value="F:metal ion binding"/>
    <property type="evidence" value="ECO:0007669"/>
    <property type="project" value="InterPro"/>
</dbReference>
<dbReference type="Pfam" id="PF09089">
    <property type="entry name" value="gp12-short_mid"/>
    <property type="match status" value="1"/>
</dbReference>
<evidence type="ECO:0000259" key="2">
    <source>
        <dbReference type="Pfam" id="PF14928"/>
    </source>
</evidence>
<evidence type="ECO:0000313" key="4">
    <source>
        <dbReference type="Proteomes" id="UP000288494"/>
    </source>
</evidence>
<dbReference type="EMBL" id="MK295203">
    <property type="protein sequence ID" value="AZV00958.1"/>
    <property type="molecule type" value="Genomic_DNA"/>
</dbReference>